<comment type="similarity">
    <text evidence="2">Belongs to the glycosyl hydrolase 88 family.</text>
</comment>
<evidence type="ECO:0000313" key="5">
    <source>
        <dbReference type="EMBL" id="KGM98547.1"/>
    </source>
</evidence>
<dbReference type="Proteomes" id="UP000030014">
    <property type="component" value="Unassembled WGS sequence"/>
</dbReference>
<dbReference type="EMBL" id="JDRY01000052">
    <property type="protein sequence ID" value="KGM98547.1"/>
    <property type="molecule type" value="Genomic_DNA"/>
</dbReference>
<keyword evidence="1 5" id="KW-0378">Hydrolase</keyword>
<name>A0A0A0IC98_CLOBO</name>
<feature type="active site" description="Nucleophile" evidence="3">
    <location>
        <position position="112"/>
    </location>
</feature>
<feature type="binding site" evidence="4">
    <location>
        <position position="244"/>
    </location>
    <ligand>
        <name>substrate</name>
    </ligand>
</feature>
<evidence type="ECO:0000256" key="1">
    <source>
        <dbReference type="ARBA" id="ARBA00022801"/>
    </source>
</evidence>
<dbReference type="GO" id="GO:0000272">
    <property type="term" value="P:polysaccharide catabolic process"/>
    <property type="evidence" value="ECO:0007669"/>
    <property type="project" value="TreeGrafter"/>
</dbReference>
<dbReference type="InterPro" id="IPR012341">
    <property type="entry name" value="6hp_glycosidase-like_sf"/>
</dbReference>
<proteinExistence type="inferred from homology"/>
<feature type="binding site" evidence="4">
    <location>
        <position position="112"/>
    </location>
    <ligand>
        <name>substrate</name>
    </ligand>
</feature>
<dbReference type="InterPro" id="IPR052369">
    <property type="entry name" value="UG_Glycosaminoglycan_Hydrolase"/>
</dbReference>
<accession>A0A0A0IC98</accession>
<dbReference type="InterPro" id="IPR008928">
    <property type="entry name" value="6-hairpin_glycosidase_sf"/>
</dbReference>
<dbReference type="Pfam" id="PF07470">
    <property type="entry name" value="Glyco_hydro_88"/>
    <property type="match status" value="1"/>
</dbReference>
<evidence type="ECO:0000313" key="6">
    <source>
        <dbReference type="Proteomes" id="UP000030014"/>
    </source>
</evidence>
<feature type="binding site" evidence="4">
    <location>
        <position position="230"/>
    </location>
    <ligand>
        <name>substrate</name>
    </ligand>
</feature>
<dbReference type="InterPro" id="IPR010905">
    <property type="entry name" value="Glyco_hydro_88"/>
</dbReference>
<reference evidence="5 6" key="1">
    <citation type="submission" date="2014-01" db="EMBL/GenBank/DDBJ databases">
        <title>Plasmidome dynamics in the species complex Clostridium novyi sensu lato converts strains of independent lineages into distinctly different pathogens.</title>
        <authorList>
            <person name="Skarin H."/>
            <person name="Segerman B."/>
        </authorList>
    </citation>
    <scope>NUCLEOTIDE SEQUENCE [LARGE SCALE GENOMIC DNA]</scope>
    <source>
        <strain evidence="5 6">DC5</strain>
    </source>
</reference>
<dbReference type="PANTHER" id="PTHR36845">
    <property type="entry name" value="HYDROLASE, PUTATIVE (AFU_ORTHOLOGUE AFUA_7G05090)-RELATED"/>
    <property type="match status" value="1"/>
</dbReference>
<feature type="binding site" evidence="4">
    <location>
        <position position="172"/>
    </location>
    <ligand>
        <name>substrate</name>
    </ligand>
</feature>
<organism evidence="5 6">
    <name type="scientific">Clostridium botulinum C/D str. DC5</name>
    <dbReference type="NCBI Taxonomy" id="1443128"/>
    <lineage>
        <taxon>Bacteria</taxon>
        <taxon>Bacillati</taxon>
        <taxon>Bacillota</taxon>
        <taxon>Clostridia</taxon>
        <taxon>Eubacteriales</taxon>
        <taxon>Clostridiaceae</taxon>
        <taxon>Clostridium</taxon>
    </lineage>
</organism>
<gene>
    <name evidence="5" type="ORF">Z955_11175</name>
</gene>
<evidence type="ECO:0000256" key="3">
    <source>
        <dbReference type="PIRSR" id="PIRSR610905-1"/>
    </source>
</evidence>
<sequence>MKKVEKIMDPNKYLSQKLLTKQEVEVAIQKCIKAIENNMKKFDDGDKFPDSSSRRYKYPIIDNSEWTTGFWTGMLWLAYEYTHDNKFRELAEKNVDSFKKRLDEDYALGHHDLGFLYNLSCISAYKLTGNKVARQTAINAADYLIGRFQEKGGFIQAWGPLGARENYRLIVDCLLNIPLLYWATKETGDEKYYNLAFRHYKTSCDSVIRDDGSCFHTFFFDPETGEKVRGAKRQGYSDDSAWARGQAWGIYGLALTYRATKDTDAVNVYKSLANFYLNRLPEDYVCYWDLIFSDKNKKPKDAPETQPRDSSSAAIAICGLNEMQKYIPETDEDKEVYKYAMHSILRSLIENYTPKENNESESLILHGTYALHENRGVDEGTIWGDYYYLEALMRFYKDWELYC</sequence>
<dbReference type="PANTHER" id="PTHR36845:SF1">
    <property type="entry name" value="HYDROLASE, PUTATIVE (AFU_ORTHOLOGUE AFUA_7G05090)-RELATED"/>
    <property type="match status" value="1"/>
</dbReference>
<feature type="binding site" evidence="4">
    <location>
        <position position="248"/>
    </location>
    <ligand>
        <name>substrate</name>
    </ligand>
</feature>
<protein>
    <submittedName>
        <fullName evidence="5">Glucuronyl hydrolase</fullName>
    </submittedName>
</protein>
<dbReference type="AlphaFoldDB" id="A0A0A0IC98"/>
<feature type="active site" description="Proton donor" evidence="3">
    <location>
        <position position="172"/>
    </location>
</feature>
<dbReference type="Gene3D" id="1.50.10.10">
    <property type="match status" value="1"/>
</dbReference>
<dbReference type="GO" id="GO:0052757">
    <property type="term" value="F:chondroitin hydrolase activity"/>
    <property type="evidence" value="ECO:0007669"/>
    <property type="project" value="TreeGrafter"/>
</dbReference>
<dbReference type="SUPFAM" id="SSF48208">
    <property type="entry name" value="Six-hairpin glycosidases"/>
    <property type="match status" value="1"/>
</dbReference>
<evidence type="ECO:0000256" key="4">
    <source>
        <dbReference type="PIRSR" id="PIRSR610905-2"/>
    </source>
</evidence>
<evidence type="ECO:0000256" key="2">
    <source>
        <dbReference type="ARBA" id="ARBA00038358"/>
    </source>
</evidence>
<comment type="caution">
    <text evidence="5">The sequence shown here is derived from an EMBL/GenBank/DDBJ whole genome shotgun (WGS) entry which is preliminary data.</text>
</comment>
<dbReference type="RefSeq" id="WP_039258287.1">
    <property type="nucleotide sequence ID" value="NZ_JDRY01000052.1"/>
</dbReference>